<dbReference type="InterPro" id="IPR002110">
    <property type="entry name" value="Ankyrin_rpt"/>
</dbReference>
<keyword evidence="6" id="KW-1185">Reference proteome</keyword>
<dbReference type="SUPFAM" id="SSF48403">
    <property type="entry name" value="Ankyrin repeat"/>
    <property type="match status" value="1"/>
</dbReference>
<dbReference type="PROSITE" id="PS50088">
    <property type="entry name" value="ANK_REPEAT"/>
    <property type="match status" value="4"/>
</dbReference>
<dbReference type="PANTHER" id="PTHR46680:SF3">
    <property type="entry name" value="NF-KAPPA-B INHIBITOR CACTUS"/>
    <property type="match status" value="1"/>
</dbReference>
<dbReference type="Proteomes" id="UP001152562">
    <property type="component" value="Unassembled WGS sequence"/>
</dbReference>
<organism evidence="5 6">
    <name type="scientific">Pieris brassicae</name>
    <name type="common">White butterfly</name>
    <name type="synonym">Large white butterfly</name>
    <dbReference type="NCBI Taxonomy" id="7116"/>
    <lineage>
        <taxon>Eukaryota</taxon>
        <taxon>Metazoa</taxon>
        <taxon>Ecdysozoa</taxon>
        <taxon>Arthropoda</taxon>
        <taxon>Hexapoda</taxon>
        <taxon>Insecta</taxon>
        <taxon>Pterygota</taxon>
        <taxon>Neoptera</taxon>
        <taxon>Endopterygota</taxon>
        <taxon>Lepidoptera</taxon>
        <taxon>Glossata</taxon>
        <taxon>Ditrysia</taxon>
        <taxon>Papilionoidea</taxon>
        <taxon>Pieridae</taxon>
        <taxon>Pierinae</taxon>
        <taxon>Pieris</taxon>
    </lineage>
</organism>
<evidence type="ECO:0000256" key="3">
    <source>
        <dbReference type="PROSITE-ProRule" id="PRU00023"/>
    </source>
</evidence>
<dbReference type="InterPro" id="IPR051070">
    <property type="entry name" value="NF-kappa-B_inhibitor"/>
</dbReference>
<evidence type="ECO:0008006" key="7">
    <source>
        <dbReference type="Google" id="ProtNLM"/>
    </source>
</evidence>
<proteinExistence type="predicted"/>
<dbReference type="PANTHER" id="PTHR46680">
    <property type="entry name" value="NF-KAPPA-B INHIBITOR ALPHA"/>
    <property type="match status" value="1"/>
</dbReference>
<dbReference type="SMART" id="SM00248">
    <property type="entry name" value="ANK"/>
    <property type="match status" value="5"/>
</dbReference>
<dbReference type="GO" id="GO:0051059">
    <property type="term" value="F:NF-kappaB binding"/>
    <property type="evidence" value="ECO:0007669"/>
    <property type="project" value="TreeGrafter"/>
</dbReference>
<feature type="repeat" description="ANK" evidence="3">
    <location>
        <begin position="179"/>
        <end position="211"/>
    </location>
</feature>
<dbReference type="EMBL" id="CALOZG010000085">
    <property type="protein sequence ID" value="CAH4037628.1"/>
    <property type="molecule type" value="Genomic_DNA"/>
</dbReference>
<feature type="repeat" description="ANK" evidence="3">
    <location>
        <begin position="212"/>
        <end position="234"/>
    </location>
</feature>
<evidence type="ECO:0000313" key="6">
    <source>
        <dbReference type="Proteomes" id="UP001152562"/>
    </source>
</evidence>
<feature type="compositionally biased region" description="Basic and acidic residues" evidence="4">
    <location>
        <begin position="39"/>
        <end position="73"/>
    </location>
</feature>
<protein>
    <recommendedName>
        <fullName evidence="7">NF-kappa-B inhibitor cactus</fullName>
    </recommendedName>
</protein>
<comment type="caution">
    <text evidence="5">The sequence shown here is derived from an EMBL/GenBank/DDBJ whole genome shotgun (WGS) entry which is preliminary data.</text>
</comment>
<dbReference type="GO" id="GO:0005829">
    <property type="term" value="C:cytosol"/>
    <property type="evidence" value="ECO:0007669"/>
    <property type="project" value="TreeGrafter"/>
</dbReference>
<reference evidence="5" key="1">
    <citation type="submission" date="2022-05" db="EMBL/GenBank/DDBJ databases">
        <authorList>
            <person name="Okamura Y."/>
        </authorList>
    </citation>
    <scope>NUCLEOTIDE SEQUENCE</scope>
</reference>
<dbReference type="InterPro" id="IPR036770">
    <property type="entry name" value="Ankyrin_rpt-contain_sf"/>
</dbReference>
<evidence type="ECO:0000256" key="1">
    <source>
        <dbReference type="ARBA" id="ARBA00022737"/>
    </source>
</evidence>
<feature type="compositionally biased region" description="Basic and acidic residues" evidence="4">
    <location>
        <begin position="1"/>
        <end position="13"/>
    </location>
</feature>
<evidence type="ECO:0000313" key="5">
    <source>
        <dbReference type="EMBL" id="CAH4037628.1"/>
    </source>
</evidence>
<gene>
    <name evidence="5" type="ORF">PIBRA_LOCUS13272</name>
</gene>
<evidence type="ECO:0000256" key="4">
    <source>
        <dbReference type="SAM" id="MobiDB-lite"/>
    </source>
</evidence>
<dbReference type="GO" id="GO:0071356">
    <property type="term" value="P:cellular response to tumor necrosis factor"/>
    <property type="evidence" value="ECO:0007669"/>
    <property type="project" value="TreeGrafter"/>
</dbReference>
<sequence length="376" mass="42568">MSAKKAVDTKFFDDENTDSGFLSGPLSEQILTEEYNPDEDSKEKHDRSKDTLDRTCDKQEKSKDDSWKDNKSSKDLLGEHEEFDSGVISMELKSSEIDCQETSSSHVPVEPLIVIEEVKSDKSVQAQKYDLPPINILFEQDEDGDTQLHIAAVHGCDKSVSTLIKICPEKKLLNIVNRYGHTALHLAVLAAQPHITKMLVDAGASLNIRDFNGETPLHIAVQRKYVKSLKHLLEPLKRSPRECFNVLDQKNYNGQTCLHLAASKGYIDEIRMLVSYRANINAKEGLAGRTPLHIATQRRDEALLRYLLTETAADRVARDYAGRTARRFARNTSVEHFFTDDYSDDDDYDSDSENESEMERFEEMHQMMAACTTTCA</sequence>
<dbReference type="Pfam" id="PF12796">
    <property type="entry name" value="Ank_2"/>
    <property type="match status" value="2"/>
</dbReference>
<dbReference type="Gene3D" id="1.25.40.20">
    <property type="entry name" value="Ankyrin repeat-containing domain"/>
    <property type="match status" value="1"/>
</dbReference>
<feature type="repeat" description="ANK" evidence="3">
    <location>
        <begin position="287"/>
        <end position="319"/>
    </location>
</feature>
<accession>A0A9P0TSI2</accession>
<dbReference type="AlphaFoldDB" id="A0A9P0TSI2"/>
<dbReference type="PROSITE" id="PS50297">
    <property type="entry name" value="ANK_REP_REGION"/>
    <property type="match status" value="4"/>
</dbReference>
<evidence type="ECO:0000256" key="2">
    <source>
        <dbReference type="ARBA" id="ARBA00023043"/>
    </source>
</evidence>
<keyword evidence="2 3" id="KW-0040">ANK repeat</keyword>
<name>A0A9P0TSI2_PIEBR</name>
<feature type="repeat" description="ANK" evidence="3">
    <location>
        <begin position="253"/>
        <end position="285"/>
    </location>
</feature>
<keyword evidence="1" id="KW-0677">Repeat</keyword>
<feature type="region of interest" description="Disordered" evidence="4">
    <location>
        <begin position="1"/>
        <end position="73"/>
    </location>
</feature>